<feature type="transmembrane region" description="Helical" evidence="2">
    <location>
        <begin position="40"/>
        <end position="58"/>
    </location>
</feature>
<accession>A0A2I8VM28</accession>
<keyword evidence="2" id="KW-1133">Transmembrane helix</keyword>
<keyword evidence="2" id="KW-0812">Transmembrane</keyword>
<evidence type="ECO:0000313" key="5">
    <source>
        <dbReference type="Proteomes" id="UP000236584"/>
    </source>
</evidence>
<dbReference type="Pfam" id="PF26650">
    <property type="entry name" value="DUF8215"/>
    <property type="match status" value="1"/>
</dbReference>
<dbReference type="KEGG" id="srub:C2R22_16130"/>
<evidence type="ECO:0000259" key="3">
    <source>
        <dbReference type="Pfam" id="PF26650"/>
    </source>
</evidence>
<name>A0A2I8VM28_9EURY</name>
<dbReference type="AlphaFoldDB" id="A0A2I8VM28"/>
<dbReference type="InterPro" id="IPR058528">
    <property type="entry name" value="DUF8215"/>
</dbReference>
<feature type="domain" description="DUF8215" evidence="3">
    <location>
        <begin position="30"/>
        <end position="163"/>
    </location>
</feature>
<feature type="transmembrane region" description="Helical" evidence="2">
    <location>
        <begin position="197"/>
        <end position="215"/>
    </location>
</feature>
<feature type="transmembrane region" description="Helical" evidence="2">
    <location>
        <begin position="70"/>
        <end position="86"/>
    </location>
</feature>
<evidence type="ECO:0000256" key="1">
    <source>
        <dbReference type="SAM" id="MobiDB-lite"/>
    </source>
</evidence>
<keyword evidence="5" id="KW-1185">Reference proteome</keyword>
<feature type="region of interest" description="Disordered" evidence="1">
    <location>
        <begin position="1"/>
        <end position="24"/>
    </location>
</feature>
<evidence type="ECO:0000256" key="2">
    <source>
        <dbReference type="SAM" id="Phobius"/>
    </source>
</evidence>
<dbReference type="RefSeq" id="WP_103426672.1">
    <property type="nucleotide sequence ID" value="NZ_CP026309.1"/>
</dbReference>
<feature type="transmembrane region" description="Helical" evidence="2">
    <location>
        <begin position="141"/>
        <end position="162"/>
    </location>
</feature>
<feature type="transmembrane region" description="Helical" evidence="2">
    <location>
        <begin position="174"/>
        <end position="191"/>
    </location>
</feature>
<gene>
    <name evidence="4" type="ORF">C2R22_16130</name>
</gene>
<dbReference type="GeneID" id="35593652"/>
<reference evidence="4 5" key="1">
    <citation type="submission" date="2018-01" db="EMBL/GenBank/DDBJ databases">
        <title>Complete genome sequence of Salinigranum rubrum GX10T, an extremely halophilic archaeon isolated from a marine solar saltern.</title>
        <authorList>
            <person name="Han S."/>
        </authorList>
    </citation>
    <scope>NUCLEOTIDE SEQUENCE [LARGE SCALE GENOMIC DNA]</scope>
    <source>
        <strain evidence="4 5">GX10</strain>
    </source>
</reference>
<keyword evidence="2" id="KW-0472">Membrane</keyword>
<feature type="compositionally biased region" description="Polar residues" evidence="1">
    <location>
        <begin position="1"/>
        <end position="11"/>
    </location>
</feature>
<protein>
    <recommendedName>
        <fullName evidence="3">DUF8215 domain-containing protein</fullName>
    </recommendedName>
</protein>
<organism evidence="4 5">
    <name type="scientific">Salinigranum rubrum</name>
    <dbReference type="NCBI Taxonomy" id="755307"/>
    <lineage>
        <taxon>Archaea</taxon>
        <taxon>Methanobacteriati</taxon>
        <taxon>Methanobacteriota</taxon>
        <taxon>Stenosarchaea group</taxon>
        <taxon>Halobacteria</taxon>
        <taxon>Halobacteriales</taxon>
        <taxon>Haloferacaceae</taxon>
        <taxon>Salinigranum</taxon>
    </lineage>
</organism>
<dbReference type="OrthoDB" id="342365at2157"/>
<evidence type="ECO:0000313" key="4">
    <source>
        <dbReference type="EMBL" id="AUV82983.1"/>
    </source>
</evidence>
<sequence length="225" mass="23786">MSSRSDLVQTNDDQRLATGTEPATDSRIGRVGRWLWTSGYQGLAQVFLLSAPVLWLAFRSPRSGETVKSTALVLVVVTPLVVGAFREGLLTAGRPWPTITSARLSFAGGYWSIFRRGVLLNHTLGVGIYAGGAVGVLTGSLAAAVGVGLPLVLVGVALVPWLTPETPRATAGRVGYAVVALSLAFLVSAPLSGNPRFRTAPAAFALLALVSVVDLRPWRLLDERR</sequence>
<dbReference type="Proteomes" id="UP000236584">
    <property type="component" value="Chromosome"/>
</dbReference>
<proteinExistence type="predicted"/>
<dbReference type="EMBL" id="CP026309">
    <property type="protein sequence ID" value="AUV82983.1"/>
    <property type="molecule type" value="Genomic_DNA"/>
</dbReference>